<sequence length="247" mass="25195" precursor="true">MTTPAGIPARIGKFAGIVCLVVLCIGAILTAGCMESAQAGIATSSASPAADAAAALSSCTRTLPGSLDLDPIAGTWRSPGQANQFRITFGLDGTTQETFSNQPGVSFNGTWVEAGDNQYIVTRDTGVKSVWIYAPDANTITKKTASGITYSLYQGTNSAGSVSFAGNGTTVVPFTVTSPGLWVFTLDHTGGGNYIVWITDSAGCRVALLANAIGTGTVTDTEKLGAGKYYLDVTAGGPWTVAGMVSS</sequence>
<protein>
    <submittedName>
        <fullName evidence="1">Uncharacterized protein</fullName>
    </submittedName>
</protein>
<keyword evidence="2" id="KW-1185">Reference proteome</keyword>
<name>A7IAP6_METB6</name>
<evidence type="ECO:0000313" key="2">
    <source>
        <dbReference type="Proteomes" id="UP000002408"/>
    </source>
</evidence>
<organism evidence="1 2">
    <name type="scientific">Methanoregula boonei (strain DSM 21154 / JCM 14090 / 6A8)</name>
    <dbReference type="NCBI Taxonomy" id="456442"/>
    <lineage>
        <taxon>Archaea</taxon>
        <taxon>Methanobacteriati</taxon>
        <taxon>Methanobacteriota</taxon>
        <taxon>Stenosarchaea group</taxon>
        <taxon>Methanomicrobia</taxon>
        <taxon>Methanomicrobiales</taxon>
        <taxon>Methanoregulaceae</taxon>
        <taxon>Methanoregula</taxon>
    </lineage>
</organism>
<proteinExistence type="predicted"/>
<dbReference type="HOGENOM" id="CLU_1122614_0_0_2"/>
<dbReference type="GeneID" id="5411248"/>
<dbReference type="KEGG" id="mbn:Mboo_2293"/>
<dbReference type="STRING" id="456442.Mboo_2293"/>
<dbReference type="AlphaFoldDB" id="A7IAP6"/>
<dbReference type="RefSeq" id="WP_012107867.1">
    <property type="nucleotide sequence ID" value="NC_009712.1"/>
</dbReference>
<dbReference type="EMBL" id="CP000780">
    <property type="protein sequence ID" value="ABS56807.1"/>
    <property type="molecule type" value="Genomic_DNA"/>
</dbReference>
<accession>A7IAP6</accession>
<reference evidence="2" key="1">
    <citation type="journal article" date="2015" name="Microbiology">
        <title>Genome of Methanoregula boonei 6A8 reveals adaptations to oligotrophic peatland environments.</title>
        <authorList>
            <person name="Braeuer S."/>
            <person name="Cadillo-Quiroz H."/>
            <person name="Kyrpides N."/>
            <person name="Woyke T."/>
            <person name="Goodwin L."/>
            <person name="Detter C."/>
            <person name="Podell S."/>
            <person name="Yavitt J.B."/>
            <person name="Zinder S.H."/>
        </authorList>
    </citation>
    <scope>NUCLEOTIDE SEQUENCE [LARGE SCALE GENOMIC DNA]</scope>
    <source>
        <strain evidence="2">DSM 21154 / JCM 14090 / 6A8</strain>
    </source>
</reference>
<evidence type="ECO:0000313" key="1">
    <source>
        <dbReference type="EMBL" id="ABS56807.1"/>
    </source>
</evidence>
<gene>
    <name evidence="1" type="ordered locus">Mboo_2293</name>
</gene>
<dbReference type="eggNOG" id="arCOG09394">
    <property type="taxonomic scope" value="Archaea"/>
</dbReference>
<dbReference type="Proteomes" id="UP000002408">
    <property type="component" value="Chromosome"/>
</dbReference>